<dbReference type="PROSITE" id="PS50011">
    <property type="entry name" value="PROTEIN_KINASE_DOM"/>
    <property type="match status" value="1"/>
</dbReference>
<keyword evidence="7 13" id="KW-0547">Nucleotide-binding</keyword>
<dbReference type="PROSITE" id="PS00107">
    <property type="entry name" value="PROTEIN_KINASE_ATP"/>
    <property type="match status" value="1"/>
</dbReference>
<dbReference type="GO" id="GO:0005737">
    <property type="term" value="C:cytoplasm"/>
    <property type="evidence" value="ECO:0007669"/>
    <property type="project" value="UniProtKB-SubCell"/>
</dbReference>
<dbReference type="GO" id="GO:0005524">
    <property type="term" value="F:ATP binding"/>
    <property type="evidence" value="ECO:0007669"/>
    <property type="project" value="UniProtKB-UniRule"/>
</dbReference>
<comment type="catalytic activity">
    <reaction evidence="10">
        <text>L-threonyl-[protein] + ATP = O-phospho-L-threonyl-[protein] + ADP + H(+)</text>
        <dbReference type="Rhea" id="RHEA:46608"/>
        <dbReference type="Rhea" id="RHEA-COMP:11060"/>
        <dbReference type="Rhea" id="RHEA-COMP:11605"/>
        <dbReference type="ChEBI" id="CHEBI:15378"/>
        <dbReference type="ChEBI" id="CHEBI:30013"/>
        <dbReference type="ChEBI" id="CHEBI:30616"/>
        <dbReference type="ChEBI" id="CHEBI:61977"/>
        <dbReference type="ChEBI" id="CHEBI:456216"/>
        <dbReference type="EC" id="2.7.11.1"/>
    </reaction>
</comment>
<dbReference type="FunFam" id="3.30.200.20:FF:000445">
    <property type="entry name" value="Receptor-like cytosolic serine/threonine-protein kinase RBK2"/>
    <property type="match status" value="1"/>
</dbReference>
<dbReference type="PANTHER" id="PTHR47987:SF13">
    <property type="entry name" value="RECEPTOR-LIKE CYTOSOLIC SERINE_THREONINE-PROTEIN KINASE RBK2"/>
    <property type="match status" value="1"/>
</dbReference>
<keyword evidence="4" id="KW-0723">Serine/threonine-protein kinase</keyword>
<sequence length="514" mass="57454">MFQFLVFAFSCFFFSWSEKSMAEAQKQAESAACESISNSEMDAVEILDERKDDTVKVENSGLLSLISASVEELRSSDMEEETREAMDECSPTGVLEDCLRSTESEVCSANASTSYSEAAAIPCVAQWRGFLRQWKQRSIKNLYTFPPFVVPKLTKKGNRSTRVNIDETRHLLDEADLCCLKPSWKNFTFAELKTATNNFSSDNVIGKGGYGEVYKGCLQDGQLVAIKRLTRGSAEERISDFLSELGIIVHVNHPNAAKLVGFGVEGGMHLVLQLSPNGSLATLLHGSKDALNWSIRYKVAVGTAQGLHYLHEHCQRRIIHRDIKASNILLTEDFEPQICDFGLAKWLPDQWTHHTVSKFEGTFGYLAPEYFMHGIVDEKTDVFAFGVLLLELITGRKALDSSQQSLLLWAKPLLDKNDIRELADPALGDAYDSQQMSLVASAASLCIQQSSILRPPISQVVQLLKGEGSPECAKLVHVPTIQRTYSEELLDLDEYNSTKYLNDLNRHRQLAMEF</sequence>
<feature type="signal peptide" evidence="14">
    <location>
        <begin position="1"/>
        <end position="17"/>
    </location>
</feature>
<dbReference type="OrthoDB" id="4062651at2759"/>
<dbReference type="InterPro" id="IPR011009">
    <property type="entry name" value="Kinase-like_dom_sf"/>
</dbReference>
<evidence type="ECO:0000256" key="8">
    <source>
        <dbReference type="ARBA" id="ARBA00022777"/>
    </source>
</evidence>
<dbReference type="PROSITE" id="PS00108">
    <property type="entry name" value="PROTEIN_KINASE_ST"/>
    <property type="match status" value="1"/>
</dbReference>
<evidence type="ECO:0000256" key="14">
    <source>
        <dbReference type="SAM" id="SignalP"/>
    </source>
</evidence>
<keyword evidence="16" id="KW-0675">Receptor</keyword>
<evidence type="ECO:0000256" key="5">
    <source>
        <dbReference type="ARBA" id="ARBA00022553"/>
    </source>
</evidence>
<evidence type="ECO:0000313" key="16">
    <source>
        <dbReference type="EMBL" id="RWR93656.1"/>
    </source>
</evidence>
<protein>
    <recommendedName>
        <fullName evidence="2">non-specific serine/threonine protein kinase</fullName>
        <ecNumber evidence="2">2.7.11.1</ecNumber>
    </recommendedName>
</protein>
<keyword evidence="5" id="KW-0597">Phosphoprotein</keyword>
<dbReference type="InterPro" id="IPR008271">
    <property type="entry name" value="Ser/Thr_kinase_AS"/>
</dbReference>
<dbReference type="GO" id="GO:0004674">
    <property type="term" value="F:protein serine/threonine kinase activity"/>
    <property type="evidence" value="ECO:0007669"/>
    <property type="project" value="UniProtKB-KW"/>
</dbReference>
<name>A0A3S3R313_9MAGN</name>
<dbReference type="InterPro" id="IPR000719">
    <property type="entry name" value="Prot_kinase_dom"/>
</dbReference>
<organism evidence="16 17">
    <name type="scientific">Cinnamomum micranthum f. kanehirae</name>
    <dbReference type="NCBI Taxonomy" id="337451"/>
    <lineage>
        <taxon>Eukaryota</taxon>
        <taxon>Viridiplantae</taxon>
        <taxon>Streptophyta</taxon>
        <taxon>Embryophyta</taxon>
        <taxon>Tracheophyta</taxon>
        <taxon>Spermatophyta</taxon>
        <taxon>Magnoliopsida</taxon>
        <taxon>Magnoliidae</taxon>
        <taxon>Laurales</taxon>
        <taxon>Lauraceae</taxon>
        <taxon>Cinnamomum</taxon>
    </lineage>
</organism>
<evidence type="ECO:0000259" key="15">
    <source>
        <dbReference type="PROSITE" id="PS50011"/>
    </source>
</evidence>
<evidence type="ECO:0000256" key="6">
    <source>
        <dbReference type="ARBA" id="ARBA00022679"/>
    </source>
</evidence>
<accession>A0A3S3R313</accession>
<keyword evidence="8 16" id="KW-0418">Kinase</keyword>
<keyword evidence="3" id="KW-0963">Cytoplasm</keyword>
<comment type="catalytic activity">
    <reaction evidence="11">
        <text>L-seryl-[protein] + ATP = O-phospho-L-seryl-[protein] + ADP + H(+)</text>
        <dbReference type="Rhea" id="RHEA:17989"/>
        <dbReference type="Rhea" id="RHEA-COMP:9863"/>
        <dbReference type="Rhea" id="RHEA-COMP:11604"/>
        <dbReference type="ChEBI" id="CHEBI:15378"/>
        <dbReference type="ChEBI" id="CHEBI:29999"/>
        <dbReference type="ChEBI" id="CHEBI:30616"/>
        <dbReference type="ChEBI" id="CHEBI:83421"/>
        <dbReference type="ChEBI" id="CHEBI:456216"/>
        <dbReference type="EC" id="2.7.11.1"/>
    </reaction>
</comment>
<comment type="caution">
    <text evidence="16">The sequence shown here is derived from an EMBL/GenBank/DDBJ whole genome shotgun (WGS) entry which is preliminary data.</text>
</comment>
<dbReference type="SMART" id="SM00220">
    <property type="entry name" value="S_TKc"/>
    <property type="match status" value="1"/>
</dbReference>
<feature type="domain" description="Protein kinase" evidence="15">
    <location>
        <begin position="199"/>
        <end position="481"/>
    </location>
</feature>
<evidence type="ECO:0000256" key="1">
    <source>
        <dbReference type="ARBA" id="ARBA00004496"/>
    </source>
</evidence>
<evidence type="ECO:0000256" key="9">
    <source>
        <dbReference type="ARBA" id="ARBA00022840"/>
    </source>
</evidence>
<evidence type="ECO:0000256" key="10">
    <source>
        <dbReference type="ARBA" id="ARBA00047899"/>
    </source>
</evidence>
<feature type="chain" id="PRO_5018640336" description="non-specific serine/threonine protein kinase" evidence="14">
    <location>
        <begin position="18"/>
        <end position="514"/>
    </location>
</feature>
<dbReference type="Gene3D" id="1.10.510.10">
    <property type="entry name" value="Transferase(Phosphotransferase) domain 1"/>
    <property type="match status" value="1"/>
</dbReference>
<dbReference type="InterPro" id="IPR001245">
    <property type="entry name" value="Ser-Thr/Tyr_kinase_cat_dom"/>
</dbReference>
<dbReference type="SUPFAM" id="SSF56112">
    <property type="entry name" value="Protein kinase-like (PK-like)"/>
    <property type="match status" value="1"/>
</dbReference>
<evidence type="ECO:0000256" key="11">
    <source>
        <dbReference type="ARBA" id="ARBA00048679"/>
    </source>
</evidence>
<evidence type="ECO:0000313" key="17">
    <source>
        <dbReference type="Proteomes" id="UP000283530"/>
    </source>
</evidence>
<keyword evidence="17" id="KW-1185">Reference proteome</keyword>
<dbReference type="Proteomes" id="UP000283530">
    <property type="component" value="Unassembled WGS sequence"/>
</dbReference>
<evidence type="ECO:0000256" key="13">
    <source>
        <dbReference type="PROSITE-ProRule" id="PRU10141"/>
    </source>
</evidence>
<dbReference type="GO" id="GO:0051020">
    <property type="term" value="F:GTPase binding"/>
    <property type="evidence" value="ECO:0007669"/>
    <property type="project" value="UniProtKB-ARBA"/>
</dbReference>
<proteinExistence type="predicted"/>
<dbReference type="Pfam" id="PF07714">
    <property type="entry name" value="PK_Tyr_Ser-Thr"/>
    <property type="match status" value="1"/>
</dbReference>
<evidence type="ECO:0000256" key="2">
    <source>
        <dbReference type="ARBA" id="ARBA00012513"/>
    </source>
</evidence>
<dbReference type="InterPro" id="IPR017441">
    <property type="entry name" value="Protein_kinase_ATP_BS"/>
</dbReference>
<evidence type="ECO:0000256" key="12">
    <source>
        <dbReference type="ARBA" id="ARBA00063228"/>
    </source>
</evidence>
<keyword evidence="14" id="KW-0732">Signal</keyword>
<comment type="subcellular location">
    <subcellularLocation>
        <location evidence="1">Cytoplasm</location>
    </subcellularLocation>
</comment>
<dbReference type="EC" id="2.7.11.1" evidence="2"/>
<keyword evidence="9 13" id="KW-0067">ATP-binding</keyword>
<dbReference type="EMBL" id="QPKB01000010">
    <property type="protein sequence ID" value="RWR93656.1"/>
    <property type="molecule type" value="Genomic_DNA"/>
</dbReference>
<evidence type="ECO:0000256" key="4">
    <source>
        <dbReference type="ARBA" id="ARBA00022527"/>
    </source>
</evidence>
<gene>
    <name evidence="16" type="ORF">CKAN_02291900</name>
</gene>
<evidence type="ECO:0000256" key="3">
    <source>
        <dbReference type="ARBA" id="ARBA00022490"/>
    </source>
</evidence>
<dbReference type="STRING" id="337451.A0A3S3R313"/>
<dbReference type="PANTHER" id="PTHR47987">
    <property type="entry name" value="OS08G0249100 PROTEIN"/>
    <property type="match status" value="1"/>
</dbReference>
<comment type="subunit">
    <text evidence="12">Interacts with ARAC5 and ARAC10.</text>
</comment>
<dbReference type="InterPro" id="IPR046958">
    <property type="entry name" value="RBK1/2/STUNTED"/>
</dbReference>
<dbReference type="AlphaFoldDB" id="A0A3S3R313"/>
<feature type="binding site" evidence="13">
    <location>
        <position position="227"/>
    </location>
    <ligand>
        <name>ATP</name>
        <dbReference type="ChEBI" id="CHEBI:30616"/>
    </ligand>
</feature>
<keyword evidence="6" id="KW-0808">Transferase</keyword>
<dbReference type="FunFam" id="1.10.510.10:FF:000335">
    <property type="entry name" value="receptor-like cytosolic serine/threonine-protein kinase RBK2"/>
    <property type="match status" value="1"/>
</dbReference>
<evidence type="ECO:0000256" key="7">
    <source>
        <dbReference type="ARBA" id="ARBA00022741"/>
    </source>
</evidence>
<dbReference type="Gene3D" id="3.30.200.20">
    <property type="entry name" value="Phosphorylase Kinase, domain 1"/>
    <property type="match status" value="1"/>
</dbReference>
<reference evidence="16 17" key="1">
    <citation type="journal article" date="2019" name="Nat. Plants">
        <title>Stout camphor tree genome fills gaps in understanding of flowering plant genome evolution.</title>
        <authorList>
            <person name="Chaw S.M."/>
            <person name="Liu Y.C."/>
            <person name="Wu Y.W."/>
            <person name="Wang H.Y."/>
            <person name="Lin C.I."/>
            <person name="Wu C.S."/>
            <person name="Ke H.M."/>
            <person name="Chang L.Y."/>
            <person name="Hsu C.Y."/>
            <person name="Yang H.T."/>
            <person name="Sudianto E."/>
            <person name="Hsu M.H."/>
            <person name="Wu K.P."/>
            <person name="Wang L.N."/>
            <person name="Leebens-Mack J.H."/>
            <person name="Tsai I.J."/>
        </authorList>
    </citation>
    <scope>NUCLEOTIDE SEQUENCE [LARGE SCALE GENOMIC DNA]</scope>
    <source>
        <strain evidence="17">cv. Chaw 1501</strain>
        <tissue evidence="16">Young leaves</tissue>
    </source>
</reference>